<evidence type="ECO:0000256" key="8">
    <source>
        <dbReference type="SAM" id="Phobius"/>
    </source>
</evidence>
<keyword evidence="2" id="KW-0813">Transport</keyword>
<evidence type="ECO:0000256" key="3">
    <source>
        <dbReference type="ARBA" id="ARBA00022692"/>
    </source>
</evidence>
<keyword evidence="7 8" id="KW-0472">Membrane</keyword>
<gene>
    <name evidence="11" type="ORF">ZOSMA_409G00080</name>
</gene>
<feature type="domain" description="Cytochrome b561" evidence="10">
    <location>
        <begin position="173"/>
        <end position="366"/>
    </location>
</feature>
<comment type="caution">
    <text evidence="11">The sequence shown here is derived from an EMBL/GenBank/DDBJ whole genome shotgun (WGS) entry which is preliminary data.</text>
</comment>
<dbReference type="PROSITE" id="PS50836">
    <property type="entry name" value="DOMON"/>
    <property type="match status" value="1"/>
</dbReference>
<keyword evidence="6 8" id="KW-1133">Transmembrane helix</keyword>
<dbReference type="Gene3D" id="1.20.120.1770">
    <property type="match status" value="1"/>
</dbReference>
<protein>
    <recommendedName>
        <fullName evidence="13">Cytochrome b561 and DOMON domain-containing protein</fullName>
    </recommendedName>
</protein>
<dbReference type="InterPro" id="IPR045266">
    <property type="entry name" value="DOH_DOMON"/>
</dbReference>
<feature type="transmembrane region" description="Helical" evidence="8">
    <location>
        <begin position="277"/>
        <end position="296"/>
    </location>
</feature>
<evidence type="ECO:0000256" key="6">
    <source>
        <dbReference type="ARBA" id="ARBA00022989"/>
    </source>
</evidence>
<feature type="domain" description="DOMON" evidence="9">
    <location>
        <begin position="58"/>
        <end position="170"/>
    </location>
</feature>
<feature type="transmembrane region" description="Helical" evidence="8">
    <location>
        <begin position="340"/>
        <end position="360"/>
    </location>
</feature>
<evidence type="ECO:0008006" key="13">
    <source>
        <dbReference type="Google" id="ProtNLM"/>
    </source>
</evidence>
<comment type="subcellular location">
    <subcellularLocation>
        <location evidence="1">Membrane</location>
    </subcellularLocation>
</comment>
<evidence type="ECO:0000259" key="10">
    <source>
        <dbReference type="PROSITE" id="PS50939"/>
    </source>
</evidence>
<feature type="transmembrane region" description="Helical" evidence="8">
    <location>
        <begin position="214"/>
        <end position="233"/>
    </location>
</feature>
<evidence type="ECO:0000313" key="12">
    <source>
        <dbReference type="Proteomes" id="UP000036987"/>
    </source>
</evidence>
<dbReference type="PANTHER" id="PTHR23130">
    <property type="entry name" value="CYTOCHROME B561 AND DOMON DOMAIN-CONTAINING PROTEIN"/>
    <property type="match status" value="1"/>
</dbReference>
<keyword evidence="4" id="KW-0732">Signal</keyword>
<dbReference type="CDD" id="cd08760">
    <property type="entry name" value="Cyt_b561_FRRS1_like"/>
    <property type="match status" value="1"/>
</dbReference>
<dbReference type="GO" id="GO:0016020">
    <property type="term" value="C:membrane"/>
    <property type="evidence" value="ECO:0007669"/>
    <property type="project" value="UniProtKB-SubCell"/>
</dbReference>
<reference evidence="12" key="1">
    <citation type="journal article" date="2016" name="Nature">
        <title>The genome of the seagrass Zostera marina reveals angiosperm adaptation to the sea.</title>
        <authorList>
            <person name="Olsen J.L."/>
            <person name="Rouze P."/>
            <person name="Verhelst B."/>
            <person name="Lin Y.-C."/>
            <person name="Bayer T."/>
            <person name="Collen J."/>
            <person name="Dattolo E."/>
            <person name="De Paoli E."/>
            <person name="Dittami S."/>
            <person name="Maumus F."/>
            <person name="Michel G."/>
            <person name="Kersting A."/>
            <person name="Lauritano C."/>
            <person name="Lohaus R."/>
            <person name="Toepel M."/>
            <person name="Tonon T."/>
            <person name="Vanneste K."/>
            <person name="Amirebrahimi M."/>
            <person name="Brakel J."/>
            <person name="Bostroem C."/>
            <person name="Chovatia M."/>
            <person name="Grimwood J."/>
            <person name="Jenkins J.W."/>
            <person name="Jueterbock A."/>
            <person name="Mraz A."/>
            <person name="Stam W.T."/>
            <person name="Tice H."/>
            <person name="Bornberg-Bauer E."/>
            <person name="Green P.J."/>
            <person name="Pearson G.A."/>
            <person name="Procaccini G."/>
            <person name="Duarte C.M."/>
            <person name="Schmutz J."/>
            <person name="Reusch T.B.H."/>
            <person name="Van de Peer Y."/>
        </authorList>
    </citation>
    <scope>NUCLEOTIDE SEQUENCE [LARGE SCALE GENOMIC DNA]</scope>
    <source>
        <strain evidence="12">cv. Finnish</strain>
    </source>
</reference>
<dbReference type="CDD" id="cd09631">
    <property type="entry name" value="DOMON_DOH"/>
    <property type="match status" value="1"/>
</dbReference>
<feature type="transmembrane region" description="Helical" evidence="8">
    <location>
        <begin position="245"/>
        <end position="265"/>
    </location>
</feature>
<evidence type="ECO:0000259" key="9">
    <source>
        <dbReference type="PROSITE" id="PS50836"/>
    </source>
</evidence>
<evidence type="ECO:0000256" key="7">
    <source>
        <dbReference type="ARBA" id="ARBA00023136"/>
    </source>
</evidence>
<keyword evidence="3 8" id="KW-0812">Transmembrane</keyword>
<dbReference type="EMBL" id="LFYR01001236">
    <property type="protein sequence ID" value="KMZ63450.1"/>
    <property type="molecule type" value="Genomic_DNA"/>
</dbReference>
<dbReference type="PANTHER" id="PTHR23130:SF171">
    <property type="entry name" value="OS01G0895300 PROTEIN"/>
    <property type="match status" value="1"/>
</dbReference>
<sequence length="366" mass="41608">MKNVVSLAITLIFFFTHFFGITLPYNVKNLNCAKDAIRDIKLPFNTTNFTCNLAWSSQGFILMYQQTTPKLWSFVLKAPDKGGYIAMAFSITGRMLNSDAVVGWLPRDNTDGGIVKQYYLSGYSSRIIKPDTGYLHIHTTSILHQDKKVYMAFQLSVETQPETSLLYAIGPLPVTVNCLPCHRFMIATTINYETGLSAPLGENTYILRKTHSTFTILGWGVFVLVGVLIPRYFKHKELFWFHAHILIQVFGFFFGAIGNLTGLALEHVFKVDITLHKNLGIFIFILGCLQAMAIFIRPSKESSVRKYWNWYHHNVGRLEILLGVGNIFYGMSLAKEDQSWGISFGIFLGIFVLLSIYLEIRKHRST</sequence>
<dbReference type="SMART" id="SM00664">
    <property type="entry name" value="DoH"/>
    <property type="match status" value="1"/>
</dbReference>
<dbReference type="InterPro" id="IPR005018">
    <property type="entry name" value="DOMON_domain"/>
</dbReference>
<evidence type="ECO:0000256" key="1">
    <source>
        <dbReference type="ARBA" id="ARBA00004370"/>
    </source>
</evidence>
<dbReference type="SMART" id="SM00665">
    <property type="entry name" value="B561"/>
    <property type="match status" value="1"/>
</dbReference>
<evidence type="ECO:0000256" key="4">
    <source>
        <dbReference type="ARBA" id="ARBA00022729"/>
    </source>
</evidence>
<dbReference type="AlphaFoldDB" id="A0A0K9P5I1"/>
<keyword evidence="5" id="KW-0249">Electron transport</keyword>
<dbReference type="STRING" id="29655.A0A0K9P5I1"/>
<accession>A0A0K9P5I1</accession>
<proteinExistence type="predicted"/>
<organism evidence="11 12">
    <name type="scientific">Zostera marina</name>
    <name type="common">Eelgrass</name>
    <dbReference type="NCBI Taxonomy" id="29655"/>
    <lineage>
        <taxon>Eukaryota</taxon>
        <taxon>Viridiplantae</taxon>
        <taxon>Streptophyta</taxon>
        <taxon>Embryophyta</taxon>
        <taxon>Tracheophyta</taxon>
        <taxon>Spermatophyta</taxon>
        <taxon>Magnoliopsida</taxon>
        <taxon>Liliopsida</taxon>
        <taxon>Zosteraceae</taxon>
        <taxon>Zostera</taxon>
    </lineage>
</organism>
<dbReference type="Proteomes" id="UP000036987">
    <property type="component" value="Unassembled WGS sequence"/>
</dbReference>
<name>A0A0K9P5I1_ZOSMR</name>
<keyword evidence="12" id="KW-1185">Reference proteome</keyword>
<dbReference type="PROSITE" id="PS50939">
    <property type="entry name" value="CYTOCHROME_B561"/>
    <property type="match status" value="1"/>
</dbReference>
<dbReference type="InterPro" id="IPR006593">
    <property type="entry name" value="Cyt_b561/ferric_Rdtase_TM"/>
</dbReference>
<evidence type="ECO:0000256" key="5">
    <source>
        <dbReference type="ARBA" id="ARBA00022982"/>
    </source>
</evidence>
<evidence type="ECO:0000313" key="11">
    <source>
        <dbReference type="EMBL" id="KMZ63450.1"/>
    </source>
</evidence>
<evidence type="ECO:0000256" key="2">
    <source>
        <dbReference type="ARBA" id="ARBA00022448"/>
    </source>
</evidence>
<dbReference type="OrthoDB" id="19261at2759"/>
<dbReference type="OMA" id="CILWNIS"/>